<reference evidence="1 2" key="1">
    <citation type="submission" date="2021-01" db="EMBL/GenBank/DDBJ databases">
        <title>Belnapia mucosa sp. nov. and Belnapia arida sp. nov., isolated from the Tabernas Desert (Almeria, Spain).</title>
        <authorList>
            <person name="Molina-Menor E."/>
            <person name="Vidal-Verdu A."/>
            <person name="Calonge A."/>
            <person name="Satari L."/>
            <person name="Pereto J."/>
            <person name="Porcar M."/>
        </authorList>
    </citation>
    <scope>NUCLEOTIDE SEQUENCE [LARGE SCALE GENOMIC DNA]</scope>
    <source>
        <strain evidence="1 2">T18</strain>
    </source>
</reference>
<proteinExistence type="predicted"/>
<comment type="caution">
    <text evidence="1">The sequence shown here is derived from an EMBL/GenBank/DDBJ whole genome shotgun (WGS) entry which is preliminary data.</text>
</comment>
<dbReference type="Proteomes" id="UP000660885">
    <property type="component" value="Unassembled WGS sequence"/>
</dbReference>
<accession>A0ABS1U987</accession>
<evidence type="ECO:0000313" key="1">
    <source>
        <dbReference type="EMBL" id="MBL6080499.1"/>
    </source>
</evidence>
<keyword evidence="2" id="KW-1185">Reference proteome</keyword>
<evidence type="ECO:0000313" key="2">
    <source>
        <dbReference type="Proteomes" id="UP000660885"/>
    </source>
</evidence>
<gene>
    <name evidence="1" type="ORF">JMJ56_21005</name>
</gene>
<dbReference type="RefSeq" id="WP_202833729.1">
    <property type="nucleotide sequence ID" value="NZ_JAETWB010000014.1"/>
</dbReference>
<organism evidence="1 2">
    <name type="scientific">Belnapia arida</name>
    <dbReference type="NCBI Taxonomy" id="2804533"/>
    <lineage>
        <taxon>Bacteria</taxon>
        <taxon>Pseudomonadati</taxon>
        <taxon>Pseudomonadota</taxon>
        <taxon>Alphaproteobacteria</taxon>
        <taxon>Acetobacterales</taxon>
        <taxon>Roseomonadaceae</taxon>
        <taxon>Belnapia</taxon>
    </lineage>
</organism>
<sequence length="89" mass="9165">MAAGKRRLPTGGASVSGAAISVNQGAYAVPNVVGREVVADLPAGDLRISRLRFDAALRQADLHDHAFPVQGASGSLLFVRGTVLPSDLD</sequence>
<dbReference type="EMBL" id="JAETWB010000014">
    <property type="protein sequence ID" value="MBL6080499.1"/>
    <property type="molecule type" value="Genomic_DNA"/>
</dbReference>
<protein>
    <submittedName>
        <fullName evidence="1">Uncharacterized protein</fullName>
    </submittedName>
</protein>
<name>A0ABS1U987_9PROT</name>